<comment type="caution">
    <text evidence="5">The sequence shown here is derived from an EMBL/GenBank/DDBJ whole genome shotgun (WGS) entry which is preliminary data.</text>
</comment>
<evidence type="ECO:0000313" key="5">
    <source>
        <dbReference type="EMBL" id="KAB1212974.1"/>
    </source>
</evidence>
<dbReference type="PANTHER" id="PTHR12838:SF0">
    <property type="entry name" value="U3 SMALL NUCLEOLAR RNA-ASSOCIATED PROTEIN 11-RELATED"/>
    <property type="match status" value="1"/>
</dbReference>
<protein>
    <submittedName>
        <fullName evidence="5">Putative U3 small nucleolar RNA-associated protein 11</fullName>
    </submittedName>
</protein>
<keyword evidence="3" id="KW-0698">rRNA processing</keyword>
<evidence type="ECO:0000256" key="3">
    <source>
        <dbReference type="ARBA" id="ARBA00022552"/>
    </source>
</evidence>
<dbReference type="GO" id="GO:0032040">
    <property type="term" value="C:small-subunit processome"/>
    <property type="evidence" value="ECO:0007669"/>
    <property type="project" value="InterPro"/>
</dbReference>
<dbReference type="AlphaFoldDB" id="A0A6A1VJN0"/>
<keyword evidence="4" id="KW-0539">Nucleus</keyword>
<keyword evidence="6" id="KW-1185">Reference proteome</keyword>
<dbReference type="Pfam" id="PF03998">
    <property type="entry name" value="Utp11"/>
    <property type="match status" value="1"/>
</dbReference>
<dbReference type="EMBL" id="RXIC02000023">
    <property type="protein sequence ID" value="KAB1212974.1"/>
    <property type="molecule type" value="Genomic_DNA"/>
</dbReference>
<sequence length="147" mass="17193">MWNSEVSSKKDKGGILSVDNTDLHSMCEVDKLKKHKTGEEAKEMRLLAVKSGTVPASNDVFDDIKRNPAASYRELEARRNRVSQLEKLYMDMVLQKELQKAGRKRKLLEDEIVCHNSKPAYKWRPERKRFIKFISLMFQKCSFIWAD</sequence>
<dbReference type="Proteomes" id="UP000516437">
    <property type="component" value="Chromosome 5"/>
</dbReference>
<evidence type="ECO:0000256" key="4">
    <source>
        <dbReference type="ARBA" id="ARBA00023242"/>
    </source>
</evidence>
<reference evidence="5 6" key="1">
    <citation type="journal article" date="2019" name="Plant Biotechnol. J.">
        <title>The red bayberry genome and genetic basis of sex determination.</title>
        <authorList>
            <person name="Jia H.M."/>
            <person name="Jia H.J."/>
            <person name="Cai Q.L."/>
            <person name="Wang Y."/>
            <person name="Zhao H.B."/>
            <person name="Yang W.F."/>
            <person name="Wang G.Y."/>
            <person name="Li Y.H."/>
            <person name="Zhan D.L."/>
            <person name="Shen Y.T."/>
            <person name="Niu Q.F."/>
            <person name="Chang L."/>
            <person name="Qiu J."/>
            <person name="Zhao L."/>
            <person name="Xie H.B."/>
            <person name="Fu W.Y."/>
            <person name="Jin J."/>
            <person name="Li X.W."/>
            <person name="Jiao Y."/>
            <person name="Zhou C.C."/>
            <person name="Tu T."/>
            <person name="Chai C.Y."/>
            <person name="Gao J.L."/>
            <person name="Fan L.J."/>
            <person name="van de Weg E."/>
            <person name="Wang J.Y."/>
            <person name="Gao Z.S."/>
        </authorList>
    </citation>
    <scope>NUCLEOTIDE SEQUENCE [LARGE SCALE GENOMIC DNA]</scope>
    <source>
        <tissue evidence="5">Leaves</tissue>
    </source>
</reference>
<evidence type="ECO:0000256" key="1">
    <source>
        <dbReference type="ARBA" id="ARBA00004604"/>
    </source>
</evidence>
<proteinExistence type="inferred from homology"/>
<dbReference type="OrthoDB" id="29058at2759"/>
<dbReference type="GO" id="GO:0006364">
    <property type="term" value="P:rRNA processing"/>
    <property type="evidence" value="ECO:0007669"/>
    <property type="project" value="UniProtKB-KW"/>
</dbReference>
<comment type="subcellular location">
    <subcellularLocation>
        <location evidence="1">Nucleus</location>
        <location evidence="1">Nucleolus</location>
    </subcellularLocation>
</comment>
<evidence type="ECO:0000313" key="6">
    <source>
        <dbReference type="Proteomes" id="UP000516437"/>
    </source>
</evidence>
<gene>
    <name evidence="5" type="ORF">CJ030_MR5G025785</name>
</gene>
<evidence type="ECO:0000256" key="2">
    <source>
        <dbReference type="ARBA" id="ARBA00008105"/>
    </source>
</evidence>
<accession>A0A6A1VJN0</accession>
<dbReference type="PANTHER" id="PTHR12838">
    <property type="entry name" value="U3 SMALL NUCLEOLAR RNA-ASSOCIATED PROTEIN 11"/>
    <property type="match status" value="1"/>
</dbReference>
<comment type="similarity">
    <text evidence="2">Belongs to the UTP11 family.</text>
</comment>
<dbReference type="InterPro" id="IPR007144">
    <property type="entry name" value="SSU_processome_Utp11"/>
</dbReference>
<name>A0A6A1VJN0_9ROSI</name>
<organism evidence="5 6">
    <name type="scientific">Morella rubra</name>
    <name type="common">Chinese bayberry</name>
    <dbReference type="NCBI Taxonomy" id="262757"/>
    <lineage>
        <taxon>Eukaryota</taxon>
        <taxon>Viridiplantae</taxon>
        <taxon>Streptophyta</taxon>
        <taxon>Embryophyta</taxon>
        <taxon>Tracheophyta</taxon>
        <taxon>Spermatophyta</taxon>
        <taxon>Magnoliopsida</taxon>
        <taxon>eudicotyledons</taxon>
        <taxon>Gunneridae</taxon>
        <taxon>Pentapetalae</taxon>
        <taxon>rosids</taxon>
        <taxon>fabids</taxon>
        <taxon>Fagales</taxon>
        <taxon>Myricaceae</taxon>
        <taxon>Morella</taxon>
    </lineage>
</organism>